<dbReference type="InterPro" id="IPR010266">
    <property type="entry name" value="NnrS"/>
</dbReference>
<keyword evidence="3" id="KW-1185">Reference proteome</keyword>
<dbReference type="Pfam" id="PF05940">
    <property type="entry name" value="NnrS"/>
    <property type="match status" value="1"/>
</dbReference>
<keyword evidence="1" id="KW-0472">Membrane</keyword>
<feature type="transmembrane region" description="Helical" evidence="1">
    <location>
        <begin position="356"/>
        <end position="384"/>
    </location>
</feature>
<feature type="transmembrane region" description="Helical" evidence="1">
    <location>
        <begin position="143"/>
        <end position="161"/>
    </location>
</feature>
<organism evidence="2 3">
    <name type="scientific">Maritimibacter harenae</name>
    <dbReference type="NCBI Taxonomy" id="2606218"/>
    <lineage>
        <taxon>Bacteria</taxon>
        <taxon>Pseudomonadati</taxon>
        <taxon>Pseudomonadota</taxon>
        <taxon>Alphaproteobacteria</taxon>
        <taxon>Rhodobacterales</taxon>
        <taxon>Roseobacteraceae</taxon>
        <taxon>Maritimibacter</taxon>
    </lineage>
</organism>
<keyword evidence="1" id="KW-1133">Transmembrane helix</keyword>
<feature type="transmembrane region" description="Helical" evidence="1">
    <location>
        <begin position="113"/>
        <end position="131"/>
    </location>
</feature>
<dbReference type="Proteomes" id="UP000467322">
    <property type="component" value="Unassembled WGS sequence"/>
</dbReference>
<evidence type="ECO:0000256" key="1">
    <source>
        <dbReference type="SAM" id="Phobius"/>
    </source>
</evidence>
<protein>
    <submittedName>
        <fullName evidence="2">Short-chain dehydrogenase</fullName>
    </submittedName>
</protein>
<feature type="transmembrane region" description="Helical" evidence="1">
    <location>
        <begin position="88"/>
        <end position="107"/>
    </location>
</feature>
<gene>
    <name evidence="2" type="ORF">GQE99_01075</name>
</gene>
<dbReference type="AlphaFoldDB" id="A0A845LWA4"/>
<comment type="caution">
    <text evidence="2">The sequence shown here is derived from an EMBL/GenBank/DDBJ whole genome shotgun (WGS) entry which is preliminary data.</text>
</comment>
<name>A0A845LWA4_9RHOB</name>
<feature type="transmembrane region" description="Helical" evidence="1">
    <location>
        <begin position="332"/>
        <end position="350"/>
    </location>
</feature>
<proteinExistence type="predicted"/>
<reference evidence="2 3" key="1">
    <citation type="submission" date="2019-12" db="EMBL/GenBank/DDBJ databases">
        <title>Maritimibacter sp. nov. sp. isolated from sea sand.</title>
        <authorList>
            <person name="Kim J."/>
            <person name="Jeong S.E."/>
            <person name="Jung H.S."/>
            <person name="Jeon C.O."/>
        </authorList>
    </citation>
    <scope>NUCLEOTIDE SEQUENCE [LARGE SCALE GENOMIC DNA]</scope>
    <source>
        <strain evidence="2 3">DP07</strain>
    </source>
</reference>
<feature type="transmembrane region" description="Helical" evidence="1">
    <location>
        <begin position="59"/>
        <end position="76"/>
    </location>
</feature>
<sequence length="396" mass="41624">MSDRRTYTGPALLSAGFRPFFLLASLFGATAIALWLAVWDGALSITSVFAPVDWHVHEMIFGYGAAVVAGFLFTAVPNWTGRLPTRGWPLATLALVWIAGRLAVAGLLGLGPVAALVVDQLFLLLVGAMIAREIVAGRNWRNLKVLIPVTLFWVANIAFHVEALRTGVALTGHRAGIAILIFLIMLIGGRILPSFTRNWLVKAGHADRPVPFGRFDGFAIFTGVAALVFWVGAASGLTAALVMLMAAALHVARLLRWRGWLTWRSPLLLMLHVAYAFIPAGFTVAALSAVGAATPAATAHVLAIGAVASMTVAVMIRATLGHTGRPLEAGPFLTAAFAALVIATGLRVAAEVMPGLHGAFVNMAGTLWVAAYLGLSGGLIVPVVMPKPDARRPSGG</sequence>
<evidence type="ECO:0000313" key="2">
    <source>
        <dbReference type="EMBL" id="MZR11626.1"/>
    </source>
</evidence>
<feature type="transmembrane region" description="Helical" evidence="1">
    <location>
        <begin position="237"/>
        <end position="255"/>
    </location>
</feature>
<feature type="transmembrane region" description="Helical" evidence="1">
    <location>
        <begin position="20"/>
        <end position="39"/>
    </location>
</feature>
<accession>A0A845LWA4</accession>
<evidence type="ECO:0000313" key="3">
    <source>
        <dbReference type="Proteomes" id="UP000467322"/>
    </source>
</evidence>
<feature type="transmembrane region" description="Helical" evidence="1">
    <location>
        <begin position="299"/>
        <end position="320"/>
    </location>
</feature>
<dbReference type="RefSeq" id="WP_161349736.1">
    <property type="nucleotide sequence ID" value="NZ_WTUX01000002.1"/>
</dbReference>
<feature type="transmembrane region" description="Helical" evidence="1">
    <location>
        <begin position="173"/>
        <end position="192"/>
    </location>
</feature>
<dbReference type="EMBL" id="WTUX01000002">
    <property type="protein sequence ID" value="MZR11626.1"/>
    <property type="molecule type" value="Genomic_DNA"/>
</dbReference>
<feature type="transmembrane region" description="Helical" evidence="1">
    <location>
        <begin position="267"/>
        <end position="293"/>
    </location>
</feature>
<keyword evidence="1" id="KW-0812">Transmembrane</keyword>